<accession>A0A242CDV7</accession>
<evidence type="ECO:0000256" key="1">
    <source>
        <dbReference type="ARBA" id="ARBA00022679"/>
    </source>
</evidence>
<feature type="domain" description="PTS EIIA type-4" evidence="2">
    <location>
        <begin position="1"/>
        <end position="123"/>
    </location>
</feature>
<dbReference type="Pfam" id="PF03610">
    <property type="entry name" value="EIIA-man"/>
    <property type="match status" value="1"/>
</dbReference>
<reference evidence="3 5" key="2">
    <citation type="submission" date="2018-07" db="EMBL/GenBank/DDBJ databases">
        <title>The Genome Sequence of Enterococcus sp. DIV0659b.</title>
        <authorList>
            <consortium name="The Broad Institute Genomics Platform"/>
            <consortium name="The Broad Institute Genomic Center for Infectious Diseases"/>
            <person name="Earl A."/>
            <person name="Manson A."/>
            <person name="Schwartman J."/>
            <person name="Gilmore M."/>
            <person name="Abouelleil A."/>
            <person name="Cao P."/>
            <person name="Chapman S."/>
            <person name="Cusick C."/>
            <person name="Shea T."/>
            <person name="Young S."/>
            <person name="Neafsey D."/>
            <person name="Nusbaum C."/>
            <person name="Birren B."/>
        </authorList>
    </citation>
    <scope>NUCLEOTIDE SEQUENCE [LARGE SCALE GENOMIC DNA]</scope>
    <source>
        <strain evidence="3 5">4G2_DIV0659</strain>
    </source>
</reference>
<evidence type="ECO:0000313" key="5">
    <source>
        <dbReference type="Proteomes" id="UP000195139"/>
    </source>
</evidence>
<dbReference type="SUPFAM" id="SSF53062">
    <property type="entry name" value="PTS system fructose IIA component-like"/>
    <property type="match status" value="1"/>
</dbReference>
<dbReference type="EMBL" id="NGLE01000003">
    <property type="protein sequence ID" value="OTO07962.1"/>
    <property type="molecule type" value="Genomic_DNA"/>
</dbReference>
<dbReference type="RefSeq" id="WP_086331108.1">
    <property type="nucleotide sequence ID" value="NZ_NGLE02000001.1"/>
</dbReference>
<dbReference type="InterPro" id="IPR036662">
    <property type="entry name" value="PTS_EIIA_man-typ_sf"/>
</dbReference>
<dbReference type="GO" id="GO:0016020">
    <property type="term" value="C:membrane"/>
    <property type="evidence" value="ECO:0007669"/>
    <property type="project" value="InterPro"/>
</dbReference>
<dbReference type="GO" id="GO:0016740">
    <property type="term" value="F:transferase activity"/>
    <property type="evidence" value="ECO:0007669"/>
    <property type="project" value="UniProtKB-KW"/>
</dbReference>
<dbReference type="EMBL" id="NGLE02000001">
    <property type="protein sequence ID" value="MEI5993658.1"/>
    <property type="molecule type" value="Genomic_DNA"/>
</dbReference>
<dbReference type="GO" id="GO:0009401">
    <property type="term" value="P:phosphoenolpyruvate-dependent sugar phosphotransferase system"/>
    <property type="evidence" value="ECO:0007669"/>
    <property type="project" value="InterPro"/>
</dbReference>
<dbReference type="InterPro" id="IPR004701">
    <property type="entry name" value="PTS_EIIA_man-typ"/>
</dbReference>
<name>A0A242CDV7_9ENTE</name>
<sequence length="138" mass="15169">MKRIYIASHGALAEGIKNSLQLIAGSMSDQIITYSLTPGKSATDFMEQIEQELQSTPEDQFIIMGDLYGASVVNAMLHLTKYENAILLAGVNLSMALQVVLDSSEKISDETVDFIIQESKNGIQRLNALPEDNTIEDF</sequence>
<keyword evidence="5" id="KW-1185">Reference proteome</keyword>
<dbReference type="AlphaFoldDB" id="A0A242CDV7"/>
<dbReference type="PROSITE" id="PS51096">
    <property type="entry name" value="PTS_EIIA_TYPE_4"/>
    <property type="match status" value="1"/>
</dbReference>
<dbReference type="PANTHER" id="PTHR33799:SF1">
    <property type="entry name" value="PTS SYSTEM MANNOSE-SPECIFIC EIIAB COMPONENT-RELATED"/>
    <property type="match status" value="1"/>
</dbReference>
<evidence type="ECO:0000259" key="2">
    <source>
        <dbReference type="PROSITE" id="PS51096"/>
    </source>
</evidence>
<dbReference type="Proteomes" id="UP000195139">
    <property type="component" value="Unassembled WGS sequence"/>
</dbReference>
<protein>
    <recommendedName>
        <fullName evidence="2">PTS EIIA type-4 domain-containing protein</fullName>
    </recommendedName>
</protein>
<evidence type="ECO:0000313" key="4">
    <source>
        <dbReference type="EMBL" id="OTO07962.1"/>
    </source>
</evidence>
<reference evidence="4" key="1">
    <citation type="submission" date="2017-05" db="EMBL/GenBank/DDBJ databases">
        <title>The Genome Sequence of Enterococcus sp. 4G2_DIV0659.</title>
        <authorList>
            <consortium name="The Broad Institute Genomics Platform"/>
            <consortium name="The Broad Institute Genomic Center for Infectious Diseases"/>
            <person name="Earl A."/>
            <person name="Manson A."/>
            <person name="Schwartman J."/>
            <person name="Gilmore M."/>
            <person name="Abouelleil A."/>
            <person name="Cao P."/>
            <person name="Chapman S."/>
            <person name="Cusick C."/>
            <person name="Shea T."/>
            <person name="Young S."/>
            <person name="Neafsey D."/>
            <person name="Nusbaum C."/>
            <person name="Birren B."/>
        </authorList>
    </citation>
    <scope>NUCLEOTIDE SEQUENCE [LARGE SCALE GENOMIC DNA]</scope>
    <source>
        <strain evidence="4">4G2_DIV0659</strain>
    </source>
</reference>
<proteinExistence type="predicted"/>
<keyword evidence="1" id="KW-0808">Transferase</keyword>
<comment type="caution">
    <text evidence="4">The sequence shown here is derived from an EMBL/GenBank/DDBJ whole genome shotgun (WGS) entry which is preliminary data.</text>
</comment>
<dbReference type="OrthoDB" id="6578004at2"/>
<evidence type="ECO:0000313" key="3">
    <source>
        <dbReference type="EMBL" id="MEI5993658.1"/>
    </source>
</evidence>
<organism evidence="4">
    <name type="scientific">Candidatus Enterococcus mansonii</name>
    <dbReference type="NCBI Taxonomy" id="1834181"/>
    <lineage>
        <taxon>Bacteria</taxon>
        <taxon>Bacillati</taxon>
        <taxon>Bacillota</taxon>
        <taxon>Bacilli</taxon>
        <taxon>Lactobacillales</taxon>
        <taxon>Enterococcaceae</taxon>
        <taxon>Enterococcus</taxon>
    </lineage>
</organism>
<dbReference type="InterPro" id="IPR051471">
    <property type="entry name" value="Bacterial_PTS_sugar_comp"/>
</dbReference>
<gene>
    <name evidence="3" type="ORF">A5880_001205</name>
    <name evidence="4" type="ORF">A5880_002232</name>
</gene>
<dbReference type="STRING" id="1834181.A5880_002232"/>
<dbReference type="PANTHER" id="PTHR33799">
    <property type="entry name" value="PTS PERMEASE-RELATED-RELATED"/>
    <property type="match status" value="1"/>
</dbReference>
<dbReference type="Gene3D" id="3.40.50.510">
    <property type="entry name" value="Phosphotransferase system, mannose-type IIA component"/>
    <property type="match status" value="1"/>
</dbReference>